<organism evidence="11">
    <name type="scientific">Schlesneria paludicola</name>
    <dbReference type="NCBI Taxonomy" id="360056"/>
    <lineage>
        <taxon>Bacteria</taxon>
        <taxon>Pseudomonadati</taxon>
        <taxon>Planctomycetota</taxon>
        <taxon>Planctomycetia</taxon>
        <taxon>Planctomycetales</taxon>
        <taxon>Planctomycetaceae</taxon>
        <taxon>Schlesneria</taxon>
    </lineage>
</organism>
<sequence>MFTGLVEGLGTVAAMRREVAGLRLEIAPPEPLRSEGSPLGSSVALNGCCLTVVAADTDGWAFQAGEETLSKTNLGLLRVGDPVNLERSLPVTGRLGGHFVQGHVDGVGTVQAVERTGDWVRMAFAVPEALAELMVPKGSVAVDGVSLTLVTVGRNQFDVALIPHTLAVTTLGCRQVGDTVNIETDILGKYVRKFLLLDGHPARQAVAAS</sequence>
<dbReference type="InterPro" id="IPR026017">
    <property type="entry name" value="Lumazine-bd_dom"/>
</dbReference>
<dbReference type="FunFam" id="2.40.30.20:FF:000004">
    <property type="entry name" value="Riboflavin synthase, alpha subunit"/>
    <property type="match status" value="1"/>
</dbReference>
<accession>A0A7C4QQ75</accession>
<feature type="domain" description="Lumazine-binding" evidence="10">
    <location>
        <begin position="99"/>
        <end position="195"/>
    </location>
</feature>
<keyword evidence="5" id="KW-0686">Riboflavin biosynthesis</keyword>
<evidence type="ECO:0000256" key="5">
    <source>
        <dbReference type="ARBA" id="ARBA00022619"/>
    </source>
</evidence>
<protein>
    <recommendedName>
        <fullName evidence="4 8">Riboflavin synthase</fullName>
        <ecNumber evidence="3 8">2.5.1.9</ecNumber>
    </recommendedName>
</protein>
<evidence type="ECO:0000256" key="2">
    <source>
        <dbReference type="ARBA" id="ARBA00004887"/>
    </source>
</evidence>
<proteinExistence type="predicted"/>
<dbReference type="PANTHER" id="PTHR21098">
    <property type="entry name" value="RIBOFLAVIN SYNTHASE ALPHA CHAIN"/>
    <property type="match status" value="1"/>
</dbReference>
<dbReference type="GO" id="GO:0009231">
    <property type="term" value="P:riboflavin biosynthetic process"/>
    <property type="evidence" value="ECO:0007669"/>
    <property type="project" value="UniProtKB-KW"/>
</dbReference>
<keyword evidence="6 11" id="KW-0808">Transferase</keyword>
<comment type="pathway">
    <text evidence="2">Cofactor biosynthesis; riboflavin biosynthesis; riboflavin from 2-hydroxy-3-oxobutyl phosphate and 5-amino-6-(D-ribitylamino)uracil: step 2/2.</text>
</comment>
<evidence type="ECO:0000256" key="8">
    <source>
        <dbReference type="NCBIfam" id="TIGR00187"/>
    </source>
</evidence>
<comment type="caution">
    <text evidence="11">The sequence shown here is derived from an EMBL/GenBank/DDBJ whole genome shotgun (WGS) entry which is preliminary data.</text>
</comment>
<dbReference type="PANTHER" id="PTHR21098:SF0">
    <property type="entry name" value="RIBOFLAVIN SYNTHASE"/>
    <property type="match status" value="1"/>
</dbReference>
<evidence type="ECO:0000256" key="6">
    <source>
        <dbReference type="ARBA" id="ARBA00022679"/>
    </source>
</evidence>
<evidence type="ECO:0000256" key="3">
    <source>
        <dbReference type="ARBA" id="ARBA00012827"/>
    </source>
</evidence>
<dbReference type="EC" id="2.5.1.9" evidence="3 8"/>
<dbReference type="NCBIfam" id="TIGR00187">
    <property type="entry name" value="ribE"/>
    <property type="match status" value="1"/>
</dbReference>
<dbReference type="Pfam" id="PF00677">
    <property type="entry name" value="Lum_binding"/>
    <property type="match status" value="2"/>
</dbReference>
<evidence type="ECO:0000256" key="4">
    <source>
        <dbReference type="ARBA" id="ARBA00013950"/>
    </source>
</evidence>
<feature type="repeat" description="Lumazine-binding" evidence="9">
    <location>
        <begin position="1"/>
        <end position="98"/>
    </location>
</feature>
<dbReference type="InterPro" id="IPR023366">
    <property type="entry name" value="ATP_synth_asu-like_sf"/>
</dbReference>
<dbReference type="PIRSF" id="PIRSF000498">
    <property type="entry name" value="Riboflavin_syn_A"/>
    <property type="match status" value="1"/>
</dbReference>
<evidence type="ECO:0000313" key="11">
    <source>
        <dbReference type="EMBL" id="HGT38728.1"/>
    </source>
</evidence>
<name>A0A7C4QQ75_9PLAN</name>
<evidence type="ECO:0000256" key="9">
    <source>
        <dbReference type="PROSITE-ProRule" id="PRU00524"/>
    </source>
</evidence>
<feature type="repeat" description="Lumazine-binding" evidence="9">
    <location>
        <begin position="99"/>
        <end position="195"/>
    </location>
</feature>
<dbReference type="InterPro" id="IPR017938">
    <property type="entry name" value="Riboflavin_synthase-like_b-brl"/>
</dbReference>
<evidence type="ECO:0000256" key="7">
    <source>
        <dbReference type="ARBA" id="ARBA00022737"/>
    </source>
</evidence>
<keyword evidence="7" id="KW-0677">Repeat</keyword>
<dbReference type="Gene3D" id="2.40.30.20">
    <property type="match status" value="2"/>
</dbReference>
<dbReference type="GO" id="GO:0004746">
    <property type="term" value="F:riboflavin synthase activity"/>
    <property type="evidence" value="ECO:0007669"/>
    <property type="project" value="UniProtKB-UniRule"/>
</dbReference>
<dbReference type="NCBIfam" id="NF006767">
    <property type="entry name" value="PRK09289.1"/>
    <property type="match status" value="1"/>
</dbReference>
<dbReference type="InterPro" id="IPR001783">
    <property type="entry name" value="Lumazine-bd"/>
</dbReference>
<evidence type="ECO:0000256" key="1">
    <source>
        <dbReference type="ARBA" id="ARBA00002803"/>
    </source>
</evidence>
<dbReference type="EMBL" id="DSVQ01000012">
    <property type="protein sequence ID" value="HGT38728.1"/>
    <property type="molecule type" value="Genomic_DNA"/>
</dbReference>
<evidence type="ECO:0000259" key="10">
    <source>
        <dbReference type="PROSITE" id="PS51177"/>
    </source>
</evidence>
<dbReference type="PROSITE" id="PS51177">
    <property type="entry name" value="LUMAZINE_BIND"/>
    <property type="match status" value="2"/>
</dbReference>
<dbReference type="SUPFAM" id="SSF63380">
    <property type="entry name" value="Riboflavin synthase domain-like"/>
    <property type="match status" value="2"/>
</dbReference>
<gene>
    <name evidence="11" type="ORF">ENS64_05625</name>
</gene>
<feature type="domain" description="Lumazine-binding" evidence="10">
    <location>
        <begin position="1"/>
        <end position="98"/>
    </location>
</feature>
<dbReference type="AlphaFoldDB" id="A0A7C4QQ75"/>
<comment type="function">
    <text evidence="1">Catalyzes the dismutation of two molecules of 6,7-dimethyl-8-ribityllumazine, resulting in the formation of riboflavin and 5-amino-6-(D-ribitylamino)uracil.</text>
</comment>
<reference evidence="11" key="1">
    <citation type="journal article" date="2020" name="mSystems">
        <title>Genome- and Community-Level Interaction Insights into Carbon Utilization and Element Cycling Functions of Hydrothermarchaeota in Hydrothermal Sediment.</title>
        <authorList>
            <person name="Zhou Z."/>
            <person name="Liu Y."/>
            <person name="Xu W."/>
            <person name="Pan J."/>
            <person name="Luo Z.H."/>
            <person name="Li M."/>
        </authorList>
    </citation>
    <scope>NUCLEOTIDE SEQUENCE [LARGE SCALE GENOMIC DNA]</scope>
    <source>
        <strain evidence="11">SpSt-508</strain>
    </source>
</reference>
<dbReference type="CDD" id="cd00402">
    <property type="entry name" value="Riboflavin_synthase_like"/>
    <property type="match status" value="1"/>
</dbReference>